<proteinExistence type="predicted"/>
<evidence type="ECO:0008006" key="5">
    <source>
        <dbReference type="Google" id="ProtNLM"/>
    </source>
</evidence>
<evidence type="ECO:0000313" key="4">
    <source>
        <dbReference type="Proteomes" id="UP000029424"/>
    </source>
</evidence>
<feature type="domain" description="Phage tail assembly chaperone-like" evidence="2">
    <location>
        <begin position="74"/>
        <end position="133"/>
    </location>
</feature>
<gene>
    <name evidence="3" type="ORF">DM82_4370</name>
</gene>
<organism evidence="3 4">
    <name type="scientific">Burkholderia oklahomensis</name>
    <dbReference type="NCBI Taxonomy" id="342113"/>
    <lineage>
        <taxon>Bacteria</taxon>
        <taxon>Pseudomonadati</taxon>
        <taxon>Pseudomonadota</taxon>
        <taxon>Betaproteobacteria</taxon>
        <taxon>Burkholderiales</taxon>
        <taxon>Burkholderiaceae</taxon>
        <taxon>Burkholderia</taxon>
        <taxon>pseudomallei group</taxon>
    </lineage>
</organism>
<dbReference type="KEGG" id="bok:DM82_4370"/>
<dbReference type="Pfam" id="PF09636">
    <property type="entry name" value="XkdW"/>
    <property type="match status" value="1"/>
</dbReference>
<dbReference type="Proteomes" id="UP000029424">
    <property type="component" value="Chromosome 2"/>
</dbReference>
<dbReference type="Pfam" id="PF16778">
    <property type="entry name" value="Phage_tail_APC"/>
    <property type="match status" value="1"/>
</dbReference>
<protein>
    <recommendedName>
        <fullName evidence="5">Caudovirales tail fibre assembly protein</fullName>
    </recommendedName>
</protein>
<evidence type="ECO:0000259" key="2">
    <source>
        <dbReference type="Pfam" id="PF16778"/>
    </source>
</evidence>
<dbReference type="AlphaFoldDB" id="A0AAI8BD19"/>
<evidence type="ECO:0000259" key="1">
    <source>
        <dbReference type="Pfam" id="PF09636"/>
    </source>
</evidence>
<dbReference type="EMBL" id="CP008727">
    <property type="protein sequence ID" value="AIO69923.1"/>
    <property type="molecule type" value="Genomic_DNA"/>
</dbReference>
<feature type="domain" description="Bacteriophage SP-beta YorD" evidence="1">
    <location>
        <begin position="8"/>
        <end position="66"/>
    </location>
</feature>
<dbReference type="InterPro" id="IPR031893">
    <property type="entry name" value="Phage_tail_APC"/>
</dbReference>
<sequence>MAYTNEHMVFTLMEMYPHLAHWKDYKVAHPCCPVSGEQNADPWIVEWTAPDVKPRAEWVLDYFHEHEEEICAKLARYHRDDKLRFSDQFASLPSDAPPYLVDRHAKIVEYRAKLRDIENLPGWPLEVEWPEFPQ</sequence>
<dbReference type="RefSeq" id="WP_038801263.1">
    <property type="nucleotide sequence ID" value="NZ_CP008727.1"/>
</dbReference>
<accession>A0AAI8BD19</accession>
<evidence type="ECO:0000313" key="3">
    <source>
        <dbReference type="EMBL" id="AIO69923.1"/>
    </source>
</evidence>
<name>A0AAI8BD19_9BURK</name>
<dbReference type="InterPro" id="IPR019094">
    <property type="entry name" value="Phage_SP-beta_YorD"/>
</dbReference>
<reference evidence="3 4" key="1">
    <citation type="submission" date="2014-06" db="EMBL/GenBank/DDBJ databases">
        <authorList>
            <person name="Bishop-Lilly K.A."/>
            <person name="Broomall S.M."/>
            <person name="Chain P.S."/>
            <person name="Chertkov O."/>
            <person name="Coyne S.R."/>
            <person name="Daligault H.E."/>
            <person name="Davenport K.W."/>
            <person name="Erkkila T."/>
            <person name="Frey K.G."/>
            <person name="Gibbons H.S."/>
            <person name="Gu W."/>
            <person name="Jaissle J."/>
            <person name="Johnson S.L."/>
            <person name="Koroleva G.I."/>
            <person name="Ladner J.T."/>
            <person name="Lo C.-C."/>
            <person name="Minogue T.D."/>
            <person name="Munk C."/>
            <person name="Palacios G.F."/>
            <person name="Redden C.L."/>
            <person name="Rosenzweig C.N."/>
            <person name="Scholz M.B."/>
            <person name="Teshima H."/>
            <person name="Xu Y."/>
        </authorList>
    </citation>
    <scope>NUCLEOTIDE SEQUENCE [LARGE SCALE GENOMIC DNA]</scope>
    <source>
        <strain evidence="3 4">EO147</strain>
    </source>
</reference>
<keyword evidence="4" id="KW-1185">Reference proteome</keyword>